<protein>
    <recommendedName>
        <fullName evidence="3">Phage capsid protein</fullName>
    </recommendedName>
</protein>
<dbReference type="SUPFAM" id="SSF56563">
    <property type="entry name" value="Major capsid protein gp5"/>
    <property type="match status" value="1"/>
</dbReference>
<evidence type="ECO:0000313" key="2">
    <source>
        <dbReference type="Proteomes" id="UP000427769"/>
    </source>
</evidence>
<keyword evidence="2" id="KW-1185">Reference proteome</keyword>
<organism evidence="1 2">
    <name type="scientific">Desulfosarcina widdelii</name>
    <dbReference type="NCBI Taxonomy" id="947919"/>
    <lineage>
        <taxon>Bacteria</taxon>
        <taxon>Pseudomonadati</taxon>
        <taxon>Thermodesulfobacteriota</taxon>
        <taxon>Desulfobacteria</taxon>
        <taxon>Desulfobacterales</taxon>
        <taxon>Desulfosarcinaceae</taxon>
        <taxon>Desulfosarcina</taxon>
    </lineage>
</organism>
<dbReference type="OrthoDB" id="1630256at2"/>
<sequence length="303" mass="32613">MLTLLEAAKLVQDPLARGVIEIFPRSSAVLQYLPFFDVNGQAYKYNREETLPGIAFRGINESYVESTGVVNPQVEPLFIMGGISKVDRALVKTQGKVNDLRSIYDAMKAKAAALTFTKNFFKGDNADDPNEFDGLEERLTGSQKIAAGDTSGGDTLTLDMLDILIDAVQGGPDVLFMNKTMRRKVNKLIRAAGQATETVSDVFGRQINAYAGIPIGVIEEDKDGNAILPFTEDNPGGGTAASTSIYAVKFGVAEKVSGLQAGGMDVLDLGLNRTFYETLIEWICGLGVFHPKAAARLHGVKNA</sequence>
<gene>
    <name evidence="1" type="ORF">DSCW_12860</name>
</gene>
<proteinExistence type="predicted"/>
<dbReference type="NCBIfam" id="NF045672">
    <property type="entry name" value="MCP_gp7_epsi_15"/>
    <property type="match status" value="1"/>
</dbReference>
<dbReference type="RefSeq" id="WP_155302941.1">
    <property type="nucleotide sequence ID" value="NZ_AP021875.1"/>
</dbReference>
<dbReference type="KEGG" id="dwd:DSCW_12860"/>
<dbReference type="EMBL" id="AP021875">
    <property type="protein sequence ID" value="BBO73869.1"/>
    <property type="molecule type" value="Genomic_DNA"/>
</dbReference>
<dbReference type="Pfam" id="PF20911">
    <property type="entry name" value="GP7"/>
    <property type="match status" value="1"/>
</dbReference>
<reference evidence="1 2" key="1">
    <citation type="submission" date="2019-11" db="EMBL/GenBank/DDBJ databases">
        <title>Comparative genomics of hydrocarbon-degrading Desulfosarcina strains.</title>
        <authorList>
            <person name="Watanabe M."/>
            <person name="Kojima H."/>
            <person name="Fukui M."/>
        </authorList>
    </citation>
    <scope>NUCLEOTIDE SEQUENCE [LARGE SCALE GENOMIC DNA]</scope>
    <source>
        <strain evidence="1 2">PP31</strain>
    </source>
</reference>
<evidence type="ECO:0000313" key="1">
    <source>
        <dbReference type="EMBL" id="BBO73869.1"/>
    </source>
</evidence>
<accession>A0A5K7Z0W4</accession>
<dbReference type="Proteomes" id="UP000427769">
    <property type="component" value="Chromosome"/>
</dbReference>
<dbReference type="InterPro" id="IPR048813">
    <property type="entry name" value="GP7-like"/>
</dbReference>
<name>A0A5K7Z0W4_9BACT</name>
<dbReference type="AlphaFoldDB" id="A0A5K7Z0W4"/>
<evidence type="ECO:0008006" key="3">
    <source>
        <dbReference type="Google" id="ProtNLM"/>
    </source>
</evidence>